<keyword evidence="1" id="KW-0378">Hydrolase</keyword>
<dbReference type="Pfam" id="PF00300">
    <property type="entry name" value="His_Phos_1"/>
    <property type="match status" value="1"/>
</dbReference>
<dbReference type="RefSeq" id="WP_091364991.1">
    <property type="nucleotide sequence ID" value="NZ_FMZF01000002.1"/>
</dbReference>
<keyword evidence="3" id="KW-1185">Reference proteome</keyword>
<protein>
    <submittedName>
        <fullName evidence="2">Phosphohistidine phosphatase</fullName>
    </submittedName>
</protein>
<dbReference type="SUPFAM" id="SSF53254">
    <property type="entry name" value="Phosphoglycerate mutase-like"/>
    <property type="match status" value="1"/>
</dbReference>
<dbReference type="STRING" id="1190417.SAMN05660690_1646"/>
<dbReference type="Gene3D" id="3.40.50.1240">
    <property type="entry name" value="Phosphoglycerate mutase-like"/>
    <property type="match status" value="1"/>
</dbReference>
<dbReference type="PANTHER" id="PTHR20935:SF1">
    <property type="entry name" value="SLL1549 PROTEIN"/>
    <property type="match status" value="1"/>
</dbReference>
<dbReference type="PANTHER" id="PTHR20935">
    <property type="entry name" value="PHOSPHOGLYCERATE MUTASE-RELATED"/>
    <property type="match status" value="1"/>
</dbReference>
<gene>
    <name evidence="2" type="ORF">SAMN05660690_1646</name>
</gene>
<sequence>MQPHRLVLVRHAQAAAGPVDAERPLTDRGAQQAAGIGAWLARSGLEPDRVVLSPARRAVQTWERAATALGPDPRPVVDERVWDNTVPALLAVLGEVPEDVRTLAVVGHAPSVGELAATLDDGRGDPAARSDVRAGFPAGGVAVLLLATPWSALGPGGATLGEVALPVG</sequence>
<dbReference type="Proteomes" id="UP000199416">
    <property type="component" value="Unassembled WGS sequence"/>
</dbReference>
<dbReference type="SMART" id="SM00855">
    <property type="entry name" value="PGAM"/>
    <property type="match status" value="1"/>
</dbReference>
<dbReference type="EMBL" id="FMZF01000002">
    <property type="protein sequence ID" value="SDC49373.1"/>
    <property type="molecule type" value="Genomic_DNA"/>
</dbReference>
<reference evidence="3" key="1">
    <citation type="submission" date="2016-10" db="EMBL/GenBank/DDBJ databases">
        <authorList>
            <person name="Varghese N."/>
            <person name="Submissions S."/>
        </authorList>
    </citation>
    <scope>NUCLEOTIDE SEQUENCE [LARGE SCALE GENOMIC DNA]</scope>
    <source>
        <strain evidence="3">DSM 45421</strain>
    </source>
</reference>
<name>A0A1G6M1F9_9ACTN</name>
<dbReference type="OrthoDB" id="9810154at2"/>
<evidence type="ECO:0000313" key="3">
    <source>
        <dbReference type="Proteomes" id="UP000199416"/>
    </source>
</evidence>
<dbReference type="InterPro" id="IPR013078">
    <property type="entry name" value="His_Pase_superF_clade-1"/>
</dbReference>
<evidence type="ECO:0000313" key="2">
    <source>
        <dbReference type="EMBL" id="SDC49373.1"/>
    </source>
</evidence>
<evidence type="ECO:0000256" key="1">
    <source>
        <dbReference type="ARBA" id="ARBA00022801"/>
    </source>
</evidence>
<dbReference type="CDD" id="cd07067">
    <property type="entry name" value="HP_PGM_like"/>
    <property type="match status" value="1"/>
</dbReference>
<proteinExistence type="predicted"/>
<accession>A0A1G6M1F9</accession>
<dbReference type="InterPro" id="IPR051021">
    <property type="entry name" value="Mito_Ser/Thr_phosphatase"/>
</dbReference>
<organism evidence="2 3">
    <name type="scientific">Geodermatophilus telluris</name>
    <dbReference type="NCBI Taxonomy" id="1190417"/>
    <lineage>
        <taxon>Bacteria</taxon>
        <taxon>Bacillati</taxon>
        <taxon>Actinomycetota</taxon>
        <taxon>Actinomycetes</taxon>
        <taxon>Geodermatophilales</taxon>
        <taxon>Geodermatophilaceae</taxon>
        <taxon>Geodermatophilus</taxon>
    </lineage>
</organism>
<dbReference type="AlphaFoldDB" id="A0A1G6M1F9"/>
<dbReference type="GO" id="GO:0016787">
    <property type="term" value="F:hydrolase activity"/>
    <property type="evidence" value="ECO:0007669"/>
    <property type="project" value="UniProtKB-KW"/>
</dbReference>
<dbReference type="InterPro" id="IPR029033">
    <property type="entry name" value="His_PPase_superfam"/>
</dbReference>